<feature type="transmembrane region" description="Helical" evidence="1">
    <location>
        <begin position="122"/>
        <end position="141"/>
    </location>
</feature>
<feature type="transmembrane region" description="Helical" evidence="1">
    <location>
        <begin position="7"/>
        <end position="32"/>
    </location>
</feature>
<dbReference type="Proteomes" id="UP001597267">
    <property type="component" value="Unassembled WGS sequence"/>
</dbReference>
<proteinExistence type="predicted"/>
<evidence type="ECO:0000256" key="1">
    <source>
        <dbReference type="SAM" id="Phobius"/>
    </source>
</evidence>
<feature type="transmembrane region" description="Helical" evidence="1">
    <location>
        <begin position="38"/>
        <end position="60"/>
    </location>
</feature>
<name>A0ABW4J9G6_9LACO</name>
<evidence type="ECO:0000313" key="2">
    <source>
        <dbReference type="EMBL" id="MFD1673004.1"/>
    </source>
</evidence>
<accession>A0ABW4J9G6</accession>
<keyword evidence="3" id="KW-1185">Reference proteome</keyword>
<protein>
    <submittedName>
        <fullName evidence="2">Uncharacterized protein</fullName>
    </submittedName>
</protein>
<gene>
    <name evidence="2" type="ORF">ACFQ5M_12960</name>
</gene>
<keyword evidence="1" id="KW-0472">Membrane</keyword>
<dbReference type="RefSeq" id="WP_125715282.1">
    <property type="nucleotide sequence ID" value="NZ_JBHTOP010000028.1"/>
</dbReference>
<dbReference type="EMBL" id="JBHTOP010000028">
    <property type="protein sequence ID" value="MFD1673004.1"/>
    <property type="molecule type" value="Genomic_DNA"/>
</dbReference>
<evidence type="ECO:0000313" key="3">
    <source>
        <dbReference type="Proteomes" id="UP001597267"/>
    </source>
</evidence>
<organism evidence="2 3">
    <name type="scientific">Agrilactobacillus yilanensis</name>
    <dbReference type="NCBI Taxonomy" id="2485997"/>
    <lineage>
        <taxon>Bacteria</taxon>
        <taxon>Bacillati</taxon>
        <taxon>Bacillota</taxon>
        <taxon>Bacilli</taxon>
        <taxon>Lactobacillales</taxon>
        <taxon>Lactobacillaceae</taxon>
        <taxon>Agrilactobacillus</taxon>
    </lineage>
</organism>
<keyword evidence="1" id="KW-1133">Transmembrane helix</keyword>
<reference evidence="3" key="1">
    <citation type="journal article" date="2019" name="Int. J. Syst. Evol. Microbiol.">
        <title>The Global Catalogue of Microorganisms (GCM) 10K type strain sequencing project: providing services to taxonomists for standard genome sequencing and annotation.</title>
        <authorList>
            <consortium name="The Broad Institute Genomics Platform"/>
            <consortium name="The Broad Institute Genome Sequencing Center for Infectious Disease"/>
            <person name="Wu L."/>
            <person name="Ma J."/>
        </authorList>
    </citation>
    <scope>NUCLEOTIDE SEQUENCE [LARGE SCALE GENOMIC DNA]</scope>
    <source>
        <strain evidence="3">CCM 8896</strain>
    </source>
</reference>
<keyword evidence="1" id="KW-0812">Transmembrane</keyword>
<comment type="caution">
    <text evidence="2">The sequence shown here is derived from an EMBL/GenBank/DDBJ whole genome shotgun (WGS) entry which is preliminary data.</text>
</comment>
<sequence>MSNKKAILVYTFMLVIPYILSLALIGIAYNALVLHSASLWRTAVGSCVGACIMLAVKITVERPLEIILNFVNNRFLRFLVNSFWITQSKRKIISNLIVDFVLSGIATWGIRQLFTHGQILGNLLGIVLGLMFVFALIGAYLEFDLLSVDGAD</sequence>